<feature type="compositionally biased region" description="Acidic residues" evidence="7">
    <location>
        <begin position="1"/>
        <end position="14"/>
    </location>
</feature>
<reference evidence="9 10" key="1">
    <citation type="journal article" date="2021" name="Hortic Res">
        <title>Chromosome-scale assembly of the Dendrobium chrysotoxum genome enhances the understanding of orchid evolution.</title>
        <authorList>
            <person name="Zhang Y."/>
            <person name="Zhang G.Q."/>
            <person name="Zhang D."/>
            <person name="Liu X.D."/>
            <person name="Xu X.Y."/>
            <person name="Sun W.H."/>
            <person name="Yu X."/>
            <person name="Zhu X."/>
            <person name="Wang Z.W."/>
            <person name="Zhao X."/>
            <person name="Zhong W.Y."/>
            <person name="Chen H."/>
            <person name="Yin W.L."/>
            <person name="Huang T."/>
            <person name="Niu S.C."/>
            <person name="Liu Z.J."/>
        </authorList>
    </citation>
    <scope>NUCLEOTIDE SEQUENCE [LARGE SCALE GENOMIC DNA]</scope>
    <source>
        <strain evidence="9">Lindl</strain>
    </source>
</reference>
<protein>
    <recommendedName>
        <fullName evidence="11">Protein FATTY ACID EXPORT 3, chloroplastic</fullName>
    </recommendedName>
</protein>
<feature type="transmembrane region" description="Helical" evidence="8">
    <location>
        <begin position="309"/>
        <end position="327"/>
    </location>
</feature>
<keyword evidence="5 8" id="KW-0472">Membrane</keyword>
<evidence type="ECO:0000256" key="3">
    <source>
        <dbReference type="ARBA" id="ARBA00022692"/>
    </source>
</evidence>
<dbReference type="GO" id="GO:0009706">
    <property type="term" value="C:chloroplast inner membrane"/>
    <property type="evidence" value="ECO:0007669"/>
    <property type="project" value="TreeGrafter"/>
</dbReference>
<dbReference type="PANTHER" id="PTHR12668">
    <property type="entry name" value="TRANSMEMBRANE PROTEIN 14, 15"/>
    <property type="match status" value="1"/>
</dbReference>
<dbReference type="AlphaFoldDB" id="A0AAV7HE20"/>
<evidence type="ECO:0000256" key="7">
    <source>
        <dbReference type="SAM" id="MobiDB-lite"/>
    </source>
</evidence>
<evidence type="ECO:0000256" key="8">
    <source>
        <dbReference type="SAM" id="Phobius"/>
    </source>
</evidence>
<feature type="region of interest" description="Disordered" evidence="7">
    <location>
        <begin position="1"/>
        <end position="68"/>
    </location>
</feature>
<dbReference type="InterPro" id="IPR044890">
    <property type="entry name" value="TMEM14_sf"/>
</dbReference>
<proteinExistence type="inferred from homology"/>
<evidence type="ECO:0000256" key="4">
    <source>
        <dbReference type="ARBA" id="ARBA00022989"/>
    </source>
</evidence>
<dbReference type="Gene3D" id="1.10.10.1740">
    <property type="entry name" value="Transmembrane protein 14-like"/>
    <property type="match status" value="1"/>
</dbReference>
<keyword evidence="6" id="KW-0175">Coiled coil</keyword>
<comment type="similarity">
    <text evidence="2">Belongs to the TMEM14 family.</text>
</comment>
<feature type="coiled-coil region" evidence="6">
    <location>
        <begin position="180"/>
        <end position="233"/>
    </location>
</feature>
<dbReference type="InterPro" id="IPR005349">
    <property type="entry name" value="TMEM14"/>
</dbReference>
<evidence type="ECO:0000256" key="2">
    <source>
        <dbReference type="ARBA" id="ARBA00007590"/>
    </source>
</evidence>
<feature type="transmembrane region" description="Helical" evidence="8">
    <location>
        <begin position="283"/>
        <end position="303"/>
    </location>
</feature>
<dbReference type="Proteomes" id="UP000775213">
    <property type="component" value="Unassembled WGS sequence"/>
</dbReference>
<feature type="compositionally biased region" description="Polar residues" evidence="7">
    <location>
        <begin position="46"/>
        <end position="56"/>
    </location>
</feature>
<evidence type="ECO:0000256" key="6">
    <source>
        <dbReference type="SAM" id="Coils"/>
    </source>
</evidence>
<dbReference type="GO" id="GO:0015245">
    <property type="term" value="F:fatty acid transmembrane transporter activity"/>
    <property type="evidence" value="ECO:0007669"/>
    <property type="project" value="TreeGrafter"/>
</dbReference>
<dbReference type="Pfam" id="PF03647">
    <property type="entry name" value="Tmemb_14"/>
    <property type="match status" value="1"/>
</dbReference>
<keyword evidence="4 8" id="KW-1133">Transmembrane helix</keyword>
<dbReference type="PANTHER" id="PTHR12668:SF43">
    <property type="entry name" value="TRANSMEMBRANE PROTEIN 14 HOMOLOG"/>
    <property type="match status" value="1"/>
</dbReference>
<sequence>MTMPDGQDDTPDDEMMTRRAHDSNYQNSLNLRMIATIRTREKEASPTATRKTNSRGSGLPVRQHSSSYPPLCSLPPEAAAMAAAYLTFISPLKPNPTSYSHHSRNYQLRPCASWSPRSGCEPRTDLSRSDFSKRCFRARLILLDRRFPRFLPLAVHEESNPSDIEVEKGNELKIKEEASQEAWKQTLESFKEEAKKMKEISQEAYDVYSKKAIALLEETSEALKIQAEKTRHDLGIIAKEISQEGQVYLSTAAVNSPESVKDIVETFASLPNELKQGSTVRDFYLGIPYGALLAIGGFLNFMLTGSIPSIRFGVILGGSLLALSISSLRSWKNGQPSRLFLKGQAAIATVIFIREWRLFSKIRSFPTFLMTFIRFFFVLFLSVHAIYACRFRDVALMLQLFVLTWGSNYTNNCI</sequence>
<gene>
    <name evidence="9" type="ORF">IEQ34_005796</name>
</gene>
<feature type="transmembrane region" description="Helical" evidence="8">
    <location>
        <begin position="368"/>
        <end position="389"/>
    </location>
</feature>
<evidence type="ECO:0000256" key="1">
    <source>
        <dbReference type="ARBA" id="ARBA00004370"/>
    </source>
</evidence>
<organism evidence="9 10">
    <name type="scientific">Dendrobium chrysotoxum</name>
    <name type="common">Orchid</name>
    <dbReference type="NCBI Taxonomy" id="161865"/>
    <lineage>
        <taxon>Eukaryota</taxon>
        <taxon>Viridiplantae</taxon>
        <taxon>Streptophyta</taxon>
        <taxon>Embryophyta</taxon>
        <taxon>Tracheophyta</taxon>
        <taxon>Spermatophyta</taxon>
        <taxon>Magnoliopsida</taxon>
        <taxon>Liliopsida</taxon>
        <taxon>Asparagales</taxon>
        <taxon>Orchidaceae</taxon>
        <taxon>Epidendroideae</taxon>
        <taxon>Malaxideae</taxon>
        <taxon>Dendrobiinae</taxon>
        <taxon>Dendrobium</taxon>
    </lineage>
</organism>
<comment type="subcellular location">
    <subcellularLocation>
        <location evidence="1">Membrane</location>
    </subcellularLocation>
</comment>
<accession>A0AAV7HE20</accession>
<evidence type="ECO:0008006" key="11">
    <source>
        <dbReference type="Google" id="ProtNLM"/>
    </source>
</evidence>
<keyword evidence="10" id="KW-1185">Reference proteome</keyword>
<name>A0AAV7HE20_DENCH</name>
<comment type="caution">
    <text evidence="9">The sequence shown here is derived from an EMBL/GenBank/DDBJ whole genome shotgun (WGS) entry which is preliminary data.</text>
</comment>
<evidence type="ECO:0000256" key="5">
    <source>
        <dbReference type="ARBA" id="ARBA00023136"/>
    </source>
</evidence>
<evidence type="ECO:0000313" key="9">
    <source>
        <dbReference type="EMBL" id="KAH0465693.1"/>
    </source>
</evidence>
<evidence type="ECO:0000313" key="10">
    <source>
        <dbReference type="Proteomes" id="UP000775213"/>
    </source>
</evidence>
<keyword evidence="3 8" id="KW-0812">Transmembrane</keyword>
<dbReference type="EMBL" id="JAGFBR010000006">
    <property type="protein sequence ID" value="KAH0465693.1"/>
    <property type="molecule type" value="Genomic_DNA"/>
</dbReference>